<name>A0ABN2WN56_9ACTN</name>
<proteinExistence type="predicted"/>
<feature type="region of interest" description="Disordered" evidence="1">
    <location>
        <begin position="229"/>
        <end position="249"/>
    </location>
</feature>
<gene>
    <name evidence="4" type="ORF">GCM10009801_64950</name>
</gene>
<feature type="chain" id="PRO_5047048401" description="Right handed beta helix domain-containing protein" evidence="2">
    <location>
        <begin position="20"/>
        <end position="522"/>
    </location>
</feature>
<evidence type="ECO:0000256" key="2">
    <source>
        <dbReference type="SAM" id="SignalP"/>
    </source>
</evidence>
<evidence type="ECO:0000313" key="5">
    <source>
        <dbReference type="Proteomes" id="UP001500016"/>
    </source>
</evidence>
<dbReference type="InterPro" id="IPR011050">
    <property type="entry name" value="Pectin_lyase_fold/virulence"/>
</dbReference>
<feature type="region of interest" description="Disordered" evidence="1">
    <location>
        <begin position="493"/>
        <end position="522"/>
    </location>
</feature>
<dbReference type="SMART" id="SM00710">
    <property type="entry name" value="PbH1"/>
    <property type="match status" value="7"/>
</dbReference>
<feature type="region of interest" description="Disordered" evidence="1">
    <location>
        <begin position="455"/>
        <end position="477"/>
    </location>
</feature>
<accession>A0ABN2WN56</accession>
<protein>
    <recommendedName>
        <fullName evidence="3">Right handed beta helix domain-containing protein</fullName>
    </recommendedName>
</protein>
<evidence type="ECO:0000259" key="3">
    <source>
        <dbReference type="Pfam" id="PF13229"/>
    </source>
</evidence>
<sequence>MRSSSALAAAAAVTTVAAAALVPPAAAPSTAAARSGTTYYVDCADGDDSAPGTGQGSAWRTLAKASARTYAPGDRVLFARGTRCLGTFAPKGSGTAEAPIRAGAYGDRAARGERRAARPEIAGGGARAAVLLENVEGWELRGLRVTNKGPATTTEPRAGILVRLTDHGMGRHYVVEDNEVRDVNGADVKDVEGSGGILFAAAGEKRPTAFDRVTVRRNSVAHVDRTGIGTASTWGKRPEHPNGPGTTFAPITRLAVRGNDVRDVGGDGIVTHNAVGARVEHNRVHGFNMRSAGYNAGVWSWNSDRVVTQFNEVSGGHGTRDSQAFDIDGGNNGNVIQYNYSHDNEGGFLLVCNGDGMTSDRNTVRYNVSLDDQNRSAPYGVVSVVCGPSTRTLVHNNTIATGVEGTPLVSGNGPGGVTFRNNVLAGAPGGSAVSAAPNTFDHNLYFRVPQVPSGDGGAATGDPLFTGGAGGTTPGSPEGIALLKGSPALGAGVAVPDDGGRDYFGNPVPDTPDLGAYHGGPR</sequence>
<evidence type="ECO:0000313" key="4">
    <source>
        <dbReference type="EMBL" id="GAA2095806.1"/>
    </source>
</evidence>
<keyword evidence="5" id="KW-1185">Reference proteome</keyword>
<reference evidence="4 5" key="1">
    <citation type="journal article" date="2019" name="Int. J. Syst. Evol. Microbiol.">
        <title>The Global Catalogue of Microorganisms (GCM) 10K type strain sequencing project: providing services to taxonomists for standard genome sequencing and annotation.</title>
        <authorList>
            <consortium name="The Broad Institute Genomics Platform"/>
            <consortium name="The Broad Institute Genome Sequencing Center for Infectious Disease"/>
            <person name="Wu L."/>
            <person name="Ma J."/>
        </authorList>
    </citation>
    <scope>NUCLEOTIDE SEQUENCE [LARGE SCALE GENOMIC DNA]</scope>
    <source>
        <strain evidence="4 5">JCM 15478</strain>
    </source>
</reference>
<keyword evidence="2" id="KW-0732">Signal</keyword>
<evidence type="ECO:0000256" key="1">
    <source>
        <dbReference type="SAM" id="MobiDB-lite"/>
    </source>
</evidence>
<dbReference type="EMBL" id="BAAAPE010000016">
    <property type="protein sequence ID" value="GAA2095806.1"/>
    <property type="molecule type" value="Genomic_DNA"/>
</dbReference>
<dbReference type="InterPro" id="IPR039448">
    <property type="entry name" value="Beta_helix"/>
</dbReference>
<dbReference type="SUPFAM" id="SSF51126">
    <property type="entry name" value="Pectin lyase-like"/>
    <property type="match status" value="1"/>
</dbReference>
<organism evidence="4 5">
    <name type="scientific">Streptomyces albiaxialis</name>
    <dbReference type="NCBI Taxonomy" id="329523"/>
    <lineage>
        <taxon>Bacteria</taxon>
        <taxon>Bacillati</taxon>
        <taxon>Actinomycetota</taxon>
        <taxon>Actinomycetes</taxon>
        <taxon>Kitasatosporales</taxon>
        <taxon>Streptomycetaceae</taxon>
        <taxon>Streptomyces</taxon>
    </lineage>
</organism>
<dbReference type="RefSeq" id="WP_344533317.1">
    <property type="nucleotide sequence ID" value="NZ_BAAAPE010000016.1"/>
</dbReference>
<dbReference type="Gene3D" id="2.160.20.10">
    <property type="entry name" value="Single-stranded right-handed beta-helix, Pectin lyase-like"/>
    <property type="match status" value="1"/>
</dbReference>
<feature type="domain" description="Right handed beta helix" evidence="3">
    <location>
        <begin position="254"/>
        <end position="399"/>
    </location>
</feature>
<dbReference type="InterPro" id="IPR006626">
    <property type="entry name" value="PbH1"/>
</dbReference>
<dbReference type="Proteomes" id="UP001500016">
    <property type="component" value="Unassembled WGS sequence"/>
</dbReference>
<dbReference type="Pfam" id="PF13229">
    <property type="entry name" value="Beta_helix"/>
    <property type="match status" value="1"/>
</dbReference>
<feature type="signal peptide" evidence="2">
    <location>
        <begin position="1"/>
        <end position="19"/>
    </location>
</feature>
<comment type="caution">
    <text evidence="4">The sequence shown here is derived from an EMBL/GenBank/DDBJ whole genome shotgun (WGS) entry which is preliminary data.</text>
</comment>
<dbReference type="InterPro" id="IPR012334">
    <property type="entry name" value="Pectin_lyas_fold"/>
</dbReference>